<dbReference type="eggNOG" id="COG3488">
    <property type="taxonomic scope" value="Bacteria"/>
</dbReference>
<dbReference type="EMBL" id="BX548175">
    <property type="protein sequence ID" value="CAX31972.1"/>
    <property type="molecule type" value="Genomic_DNA"/>
</dbReference>
<proteinExistence type="predicted"/>
<accession>B9ERA3</accession>
<gene>
    <name evidence="2" type="ordered locus">PMT_2454</name>
</gene>
<dbReference type="HOGENOM" id="CLU_2001855_0_0_3"/>
<sequence length="124" mass="13318">MQFGLKAIATSVNHQSANAYLDDMGLTSATEPHSTMATDGSPADISWENLDGLSYYTQTLAAHPTDKASHNLLGHKDKHSLINFKVLAVTCPASGQGTINRQWQKSSRAKQSGLTPTFTSRDGV</sequence>
<dbReference type="Proteomes" id="UP000001423">
    <property type="component" value="Chromosome"/>
</dbReference>
<evidence type="ECO:0000256" key="1">
    <source>
        <dbReference type="SAM" id="MobiDB-lite"/>
    </source>
</evidence>
<evidence type="ECO:0000313" key="3">
    <source>
        <dbReference type="Proteomes" id="UP000001423"/>
    </source>
</evidence>
<evidence type="ECO:0000313" key="2">
    <source>
        <dbReference type="EMBL" id="CAX31972.1"/>
    </source>
</evidence>
<feature type="region of interest" description="Disordered" evidence="1">
    <location>
        <begin position="97"/>
        <end position="124"/>
    </location>
</feature>
<keyword evidence="3" id="KW-1185">Reference proteome</keyword>
<reference evidence="2 3" key="1">
    <citation type="journal article" date="2003" name="Nature">
        <title>Genome divergence in two Prochlorococcus ecotypes reflects oceanic niche differentiation.</title>
        <authorList>
            <person name="Rocap G."/>
            <person name="Larimer F.W."/>
            <person name="Lamerdin J.E."/>
            <person name="Malfatti S."/>
            <person name="Chain P."/>
            <person name="Ahlgren N.A."/>
            <person name="Arellano A."/>
            <person name="Coleman M."/>
            <person name="Hauser L."/>
            <person name="Hess W.R."/>
            <person name="Johnson Z.I."/>
            <person name="Land M.L."/>
            <person name="Lindell D."/>
            <person name="Post A.F."/>
            <person name="Regala W."/>
            <person name="Shah M."/>
            <person name="Shaw S.L."/>
            <person name="Steglich C."/>
            <person name="Sullivan M.B."/>
            <person name="Ting C.S."/>
            <person name="Tolonen A."/>
            <person name="Webb E.A."/>
            <person name="Zinser E.R."/>
            <person name="Chisholm S.W."/>
        </authorList>
    </citation>
    <scope>NUCLEOTIDE SEQUENCE [LARGE SCALE GENOMIC DNA]</scope>
    <source>
        <strain evidence="3">MIT 9313</strain>
    </source>
</reference>
<protein>
    <submittedName>
        <fullName evidence="2">Uncharacterized protein</fullName>
    </submittedName>
</protein>
<dbReference type="AlphaFoldDB" id="B9ERA3"/>
<dbReference type="KEGG" id="pmt:PMT_2454"/>
<organism evidence="2 3">
    <name type="scientific">Prochlorococcus marinus (strain MIT 9313)</name>
    <dbReference type="NCBI Taxonomy" id="74547"/>
    <lineage>
        <taxon>Bacteria</taxon>
        <taxon>Bacillati</taxon>
        <taxon>Cyanobacteriota</taxon>
        <taxon>Cyanophyceae</taxon>
        <taxon>Synechococcales</taxon>
        <taxon>Prochlorococcaceae</taxon>
        <taxon>Prochlorococcus</taxon>
    </lineage>
</organism>
<name>B9ERA3_PROMM</name>